<dbReference type="EMBL" id="VUJU01015743">
    <property type="protein sequence ID" value="KAF0692248.1"/>
    <property type="molecule type" value="Genomic_DNA"/>
</dbReference>
<evidence type="ECO:0000313" key="2">
    <source>
        <dbReference type="Proteomes" id="UP000478052"/>
    </source>
</evidence>
<dbReference type="AlphaFoldDB" id="A0A6G0VLL4"/>
<reference evidence="1 2" key="1">
    <citation type="submission" date="2019-08" db="EMBL/GenBank/DDBJ databases">
        <title>Whole genome of Aphis craccivora.</title>
        <authorList>
            <person name="Voronova N.V."/>
            <person name="Shulinski R.S."/>
            <person name="Bandarenka Y.V."/>
            <person name="Zhorov D.G."/>
            <person name="Warner D."/>
        </authorList>
    </citation>
    <scope>NUCLEOTIDE SEQUENCE [LARGE SCALE GENOMIC DNA]</scope>
    <source>
        <strain evidence="1">180601</strain>
        <tissue evidence="1">Whole Body</tissue>
    </source>
</reference>
<organism evidence="1 2">
    <name type="scientific">Aphis craccivora</name>
    <name type="common">Cowpea aphid</name>
    <dbReference type="NCBI Taxonomy" id="307492"/>
    <lineage>
        <taxon>Eukaryota</taxon>
        <taxon>Metazoa</taxon>
        <taxon>Ecdysozoa</taxon>
        <taxon>Arthropoda</taxon>
        <taxon>Hexapoda</taxon>
        <taxon>Insecta</taxon>
        <taxon>Pterygota</taxon>
        <taxon>Neoptera</taxon>
        <taxon>Paraneoptera</taxon>
        <taxon>Hemiptera</taxon>
        <taxon>Sternorrhyncha</taxon>
        <taxon>Aphidomorpha</taxon>
        <taxon>Aphidoidea</taxon>
        <taxon>Aphididae</taxon>
        <taxon>Aphidini</taxon>
        <taxon>Aphis</taxon>
        <taxon>Aphis</taxon>
    </lineage>
</organism>
<protein>
    <submittedName>
        <fullName evidence="1">MULE domain-containing protein</fullName>
    </submittedName>
</protein>
<keyword evidence="2" id="KW-1185">Reference proteome</keyword>
<gene>
    <name evidence="1" type="ORF">FWK35_00038713</name>
</gene>
<proteinExistence type="predicted"/>
<dbReference type="Proteomes" id="UP000478052">
    <property type="component" value="Unassembled WGS sequence"/>
</dbReference>
<dbReference type="OrthoDB" id="10054162at2759"/>
<evidence type="ECO:0000313" key="1">
    <source>
        <dbReference type="EMBL" id="KAF0692248.1"/>
    </source>
</evidence>
<comment type="caution">
    <text evidence="1">The sequence shown here is derived from an EMBL/GenBank/DDBJ whole genome shotgun (WGS) entry which is preliminary data.</text>
</comment>
<sequence>MITALAFVPPEDVVAYFEILSIEIEAVFPSLQPILDWLESHYIGMLRREGVRRIPAFPIPTWNLYREILLSNNTHYLIKY</sequence>
<name>A0A6G0VLL4_APHCR</name>
<accession>A0A6G0VLL4</accession>